<dbReference type="Gene3D" id="3.30.300.130">
    <property type="entry name" value="Fe-S cluster assembly (FSCA)"/>
    <property type="match status" value="1"/>
</dbReference>
<dbReference type="Proteomes" id="UP000886124">
    <property type="component" value="Unassembled WGS sequence"/>
</dbReference>
<name>A0A7V5PPU3_CALAY</name>
<keyword evidence="3 7" id="KW-0067">ATP-binding</keyword>
<evidence type="ECO:0000256" key="3">
    <source>
        <dbReference type="ARBA" id="ARBA00022840"/>
    </source>
</evidence>
<sequence length="348" mass="37662">MASKEQVVEALKEVNYPGFTRDIVSFGIVQKVDATDNSIYVQLLLKTNDTSVGDKIKQDVDAHLKQKFDGHSVQVDVQTQAPPQFSTQPQEAKPSYLPSVKYKVAVASGKGGVGKSTVAVNLALALAKVGMSVGLLDADIYGPSIPMMLGVDEKPYYDGKKIYPIQKYGVELMSLGFLVDSNEAVIWRGALVHRALQQLMNDVAWPELDIILFDMPPGTGDAQLTLSQSVALDGAVIVSTPQDVALIDAVKGVNMFRKVNVPILGIVENMSYFVCPHCGERTDIFSSGGAKRECEKLDTTLLGEIPLDAEIRIGGDEGKPIVVKNPDSPQTKAFLEIAERIKKELTSA</sequence>
<evidence type="ECO:0000259" key="8">
    <source>
        <dbReference type="Pfam" id="PF01883"/>
    </source>
</evidence>
<evidence type="ECO:0000256" key="7">
    <source>
        <dbReference type="HAMAP-Rule" id="MF_02040"/>
    </source>
</evidence>
<dbReference type="GO" id="GO:0016887">
    <property type="term" value="F:ATP hydrolysis activity"/>
    <property type="evidence" value="ECO:0007669"/>
    <property type="project" value="UniProtKB-UniRule"/>
</dbReference>
<keyword evidence="7" id="KW-0378">Hydrolase</keyword>
<comment type="function">
    <text evidence="7">Binds and transfers iron-sulfur (Fe-S) clusters to target apoproteins. Can hydrolyze ATP.</text>
</comment>
<evidence type="ECO:0000256" key="1">
    <source>
        <dbReference type="ARBA" id="ARBA00022723"/>
    </source>
</evidence>
<dbReference type="EMBL" id="DROD01000484">
    <property type="protein sequence ID" value="HHJ53003.1"/>
    <property type="molecule type" value="Genomic_DNA"/>
</dbReference>
<dbReference type="Pfam" id="PF01883">
    <property type="entry name" value="FeS_assembly_P"/>
    <property type="match status" value="1"/>
</dbReference>
<dbReference type="SUPFAM" id="SSF52540">
    <property type="entry name" value="P-loop containing nucleoside triphosphate hydrolases"/>
    <property type="match status" value="1"/>
</dbReference>
<dbReference type="GO" id="GO:0046872">
    <property type="term" value="F:metal ion binding"/>
    <property type="evidence" value="ECO:0007669"/>
    <property type="project" value="UniProtKB-KW"/>
</dbReference>
<dbReference type="InterPro" id="IPR019591">
    <property type="entry name" value="Mrp/NBP35_ATP-bd"/>
</dbReference>
<evidence type="ECO:0000313" key="9">
    <source>
        <dbReference type="EMBL" id="HHJ53003.1"/>
    </source>
</evidence>
<keyword evidence="5 7" id="KW-0411">Iron-sulfur</keyword>
<dbReference type="NCBIfam" id="NF008669">
    <property type="entry name" value="PRK11670.1"/>
    <property type="match status" value="1"/>
</dbReference>
<evidence type="ECO:0000256" key="6">
    <source>
        <dbReference type="ARBA" id="ARBA00024036"/>
    </source>
</evidence>
<dbReference type="InterPro" id="IPR033756">
    <property type="entry name" value="YlxH/NBP35"/>
</dbReference>
<accession>A0A7V5PPU3</accession>
<evidence type="ECO:0000256" key="2">
    <source>
        <dbReference type="ARBA" id="ARBA00022741"/>
    </source>
</evidence>
<dbReference type="PANTHER" id="PTHR42961:SF2">
    <property type="entry name" value="IRON-SULFUR PROTEIN NUBPL"/>
    <property type="match status" value="1"/>
</dbReference>
<proteinExistence type="inferred from homology"/>
<dbReference type="HAMAP" id="MF_02040">
    <property type="entry name" value="Mrp_NBP35"/>
    <property type="match status" value="1"/>
</dbReference>
<dbReference type="InterPro" id="IPR027417">
    <property type="entry name" value="P-loop_NTPase"/>
</dbReference>
<comment type="similarity">
    <text evidence="6 7">Belongs to the Mrp/NBP35 ATP-binding proteins family.</text>
</comment>
<organism evidence="9">
    <name type="scientific">Caldithrix abyssi</name>
    <dbReference type="NCBI Taxonomy" id="187145"/>
    <lineage>
        <taxon>Bacteria</taxon>
        <taxon>Pseudomonadati</taxon>
        <taxon>Calditrichota</taxon>
        <taxon>Calditrichia</taxon>
        <taxon>Calditrichales</taxon>
        <taxon>Calditrichaceae</taxon>
        <taxon>Caldithrix</taxon>
    </lineage>
</organism>
<dbReference type="AlphaFoldDB" id="A0A7V5PPU3"/>
<dbReference type="Gene3D" id="3.40.50.300">
    <property type="entry name" value="P-loop containing nucleotide triphosphate hydrolases"/>
    <property type="match status" value="1"/>
</dbReference>
<gene>
    <name evidence="9" type="primary">apbC</name>
    <name evidence="9" type="ORF">ENJ89_07390</name>
</gene>
<feature type="domain" description="MIP18 family-like" evidence="8">
    <location>
        <begin position="4"/>
        <end position="77"/>
    </location>
</feature>
<dbReference type="CDD" id="cd02037">
    <property type="entry name" value="Mrp_NBP35"/>
    <property type="match status" value="1"/>
</dbReference>
<dbReference type="InterPro" id="IPR044304">
    <property type="entry name" value="NUBPL-like"/>
</dbReference>
<dbReference type="GO" id="GO:0005524">
    <property type="term" value="F:ATP binding"/>
    <property type="evidence" value="ECO:0007669"/>
    <property type="project" value="UniProtKB-UniRule"/>
</dbReference>
<dbReference type="Pfam" id="PF10609">
    <property type="entry name" value="ParA"/>
    <property type="match status" value="1"/>
</dbReference>
<feature type="binding site" evidence="7">
    <location>
        <begin position="109"/>
        <end position="116"/>
    </location>
    <ligand>
        <name>ATP</name>
        <dbReference type="ChEBI" id="CHEBI:30616"/>
    </ligand>
</feature>
<dbReference type="FunFam" id="3.40.50.300:FF:000418">
    <property type="entry name" value="Iron-sulfur cluster carrier protein"/>
    <property type="match status" value="1"/>
</dbReference>
<keyword evidence="1 7" id="KW-0479">Metal-binding</keyword>
<keyword evidence="4 7" id="KW-0408">Iron</keyword>
<comment type="subunit">
    <text evidence="7">Homodimer.</text>
</comment>
<dbReference type="InterPro" id="IPR002744">
    <property type="entry name" value="MIP18-like"/>
</dbReference>
<evidence type="ECO:0000256" key="5">
    <source>
        <dbReference type="ARBA" id="ARBA00023014"/>
    </source>
</evidence>
<keyword evidence="2 7" id="KW-0547">Nucleotide-binding</keyword>
<dbReference type="InterPro" id="IPR034904">
    <property type="entry name" value="FSCA_dom_sf"/>
</dbReference>
<dbReference type="SUPFAM" id="SSF117916">
    <property type="entry name" value="Fe-S cluster assembly (FSCA) domain-like"/>
    <property type="match status" value="1"/>
</dbReference>
<dbReference type="GO" id="GO:0016226">
    <property type="term" value="P:iron-sulfur cluster assembly"/>
    <property type="evidence" value="ECO:0007669"/>
    <property type="project" value="InterPro"/>
</dbReference>
<evidence type="ECO:0000256" key="4">
    <source>
        <dbReference type="ARBA" id="ARBA00023004"/>
    </source>
</evidence>
<comment type="caution">
    <text evidence="9">The sequence shown here is derived from an EMBL/GenBank/DDBJ whole genome shotgun (WGS) entry which is preliminary data.</text>
</comment>
<dbReference type="GO" id="GO:0140663">
    <property type="term" value="F:ATP-dependent FeS chaperone activity"/>
    <property type="evidence" value="ECO:0007669"/>
    <property type="project" value="InterPro"/>
</dbReference>
<dbReference type="GO" id="GO:0051539">
    <property type="term" value="F:4 iron, 4 sulfur cluster binding"/>
    <property type="evidence" value="ECO:0007669"/>
    <property type="project" value="TreeGrafter"/>
</dbReference>
<reference evidence="9" key="1">
    <citation type="journal article" date="2020" name="mSystems">
        <title>Genome- and Community-Level Interaction Insights into Carbon Utilization and Element Cycling Functions of Hydrothermarchaeota in Hydrothermal Sediment.</title>
        <authorList>
            <person name="Zhou Z."/>
            <person name="Liu Y."/>
            <person name="Xu W."/>
            <person name="Pan J."/>
            <person name="Luo Z.H."/>
            <person name="Li M."/>
        </authorList>
    </citation>
    <scope>NUCLEOTIDE SEQUENCE [LARGE SCALE GENOMIC DNA]</scope>
    <source>
        <strain evidence="9">HyVt-527</strain>
    </source>
</reference>
<dbReference type="PANTHER" id="PTHR42961">
    <property type="entry name" value="IRON-SULFUR PROTEIN NUBPL"/>
    <property type="match status" value="1"/>
</dbReference>
<protein>
    <recommendedName>
        <fullName evidence="7">Iron-sulfur cluster carrier protein</fullName>
    </recommendedName>
</protein>